<sequence length="31" mass="3540">MRRKGQSEPTGCFTAAGWLFCLRSHPRLYAV</sequence>
<protein>
    <submittedName>
        <fullName evidence="1">Uncharacterized protein</fullName>
    </submittedName>
</protein>
<proteinExistence type="predicted"/>
<organism evidence="1">
    <name type="scientific">Myoviridae sp. ctRPH1</name>
    <dbReference type="NCBI Taxonomy" id="2826650"/>
    <lineage>
        <taxon>Viruses</taxon>
        <taxon>Duplodnaviria</taxon>
        <taxon>Heunggongvirae</taxon>
        <taxon>Uroviricota</taxon>
        <taxon>Caudoviricetes</taxon>
    </lineage>
</organism>
<dbReference type="EMBL" id="BK014862">
    <property type="protein sequence ID" value="DAD79266.1"/>
    <property type="molecule type" value="Genomic_DNA"/>
</dbReference>
<name>A0A8S5MAI3_9CAUD</name>
<reference evidence="1" key="1">
    <citation type="journal article" date="2021" name="Proc. Natl. Acad. Sci. U.S.A.">
        <title>A Catalog of Tens of Thousands of Viruses from Human Metagenomes Reveals Hidden Associations with Chronic Diseases.</title>
        <authorList>
            <person name="Tisza M.J."/>
            <person name="Buck C.B."/>
        </authorList>
    </citation>
    <scope>NUCLEOTIDE SEQUENCE</scope>
    <source>
        <strain evidence="1">CtRPH1</strain>
    </source>
</reference>
<evidence type="ECO:0000313" key="1">
    <source>
        <dbReference type="EMBL" id="DAD79266.1"/>
    </source>
</evidence>
<accession>A0A8S5MAI3</accession>